<dbReference type="SUPFAM" id="SSF52540">
    <property type="entry name" value="P-loop containing nucleoside triphosphate hydrolases"/>
    <property type="match status" value="1"/>
</dbReference>
<evidence type="ECO:0000256" key="2">
    <source>
        <dbReference type="ARBA" id="ARBA00022741"/>
    </source>
</evidence>
<dbReference type="InterPro" id="IPR017911">
    <property type="entry name" value="MacB-like_ATP-bd"/>
</dbReference>
<dbReference type="AlphaFoldDB" id="A0A0M0H2C5"/>
<dbReference type="PANTHER" id="PTHR24220">
    <property type="entry name" value="IMPORT ATP-BINDING PROTEIN"/>
    <property type="match status" value="1"/>
</dbReference>
<dbReference type="GO" id="GO:0005524">
    <property type="term" value="F:ATP binding"/>
    <property type="evidence" value="ECO:0007669"/>
    <property type="project" value="UniProtKB-KW"/>
</dbReference>
<dbReference type="STRING" id="47500.AF333_13255"/>
<gene>
    <name evidence="5" type="ORF">AF333_13255</name>
</gene>
<dbReference type="InterPro" id="IPR015854">
    <property type="entry name" value="ABC_transpr_LolD-like"/>
</dbReference>
<name>A0A0M0H2C5_ANEMI</name>
<feature type="domain" description="ABC transporter" evidence="4">
    <location>
        <begin position="17"/>
        <end position="256"/>
    </location>
</feature>
<dbReference type="GO" id="GO:0005886">
    <property type="term" value="C:plasma membrane"/>
    <property type="evidence" value="ECO:0007669"/>
    <property type="project" value="TreeGrafter"/>
</dbReference>
<keyword evidence="3" id="KW-0067">ATP-binding</keyword>
<reference evidence="5 6" key="1">
    <citation type="submission" date="2015-07" db="EMBL/GenBank/DDBJ databases">
        <title>Fjat-14205 dsm 2895.</title>
        <authorList>
            <person name="Liu B."/>
            <person name="Wang J."/>
            <person name="Zhu Y."/>
            <person name="Liu G."/>
            <person name="Chen Q."/>
            <person name="Chen Z."/>
            <person name="Lan J."/>
            <person name="Che J."/>
            <person name="Ge C."/>
            <person name="Shi H."/>
            <person name="Pan Z."/>
            <person name="Liu X."/>
        </authorList>
    </citation>
    <scope>NUCLEOTIDE SEQUENCE [LARGE SCALE GENOMIC DNA]</scope>
    <source>
        <strain evidence="5 6">DSM 2895</strain>
    </source>
</reference>
<evidence type="ECO:0000256" key="1">
    <source>
        <dbReference type="ARBA" id="ARBA00022448"/>
    </source>
</evidence>
<sequence length="268" mass="29544">MLIRKEPYAVVRQGKLLEVQDVQKNYGKKNNITKALNGVSFDVLPGEFLGIMGPSGSGKTTLLNCIATIIKPTSGRVLLNGKNISAFDSKDLAEYRGSRIGYLFQDFELLDNLTGQENILLPLSIHGVDFTKARAKLDELAGFLEITDILHKFPSQMSGGQKQRVAAARCLISDPDIVLADEPTGALDTRSARTLMNKLEGINRSRGRTILMVSHDPSAASFCSRILFIQDGVIFHELRRKHDESQEKFYERILQLLAQLGGGSANVL</sequence>
<dbReference type="Gene3D" id="3.40.50.300">
    <property type="entry name" value="P-loop containing nucleotide triphosphate hydrolases"/>
    <property type="match status" value="1"/>
</dbReference>
<dbReference type="InterPro" id="IPR003593">
    <property type="entry name" value="AAA+_ATPase"/>
</dbReference>
<proteinExistence type="predicted"/>
<keyword evidence="2" id="KW-0547">Nucleotide-binding</keyword>
<organism evidence="5 6">
    <name type="scientific">Aneurinibacillus migulanus</name>
    <name type="common">Bacillus migulanus</name>
    <dbReference type="NCBI Taxonomy" id="47500"/>
    <lineage>
        <taxon>Bacteria</taxon>
        <taxon>Bacillati</taxon>
        <taxon>Bacillota</taxon>
        <taxon>Bacilli</taxon>
        <taxon>Bacillales</taxon>
        <taxon>Paenibacillaceae</taxon>
        <taxon>Aneurinibacillus group</taxon>
        <taxon>Aneurinibacillus</taxon>
    </lineage>
</organism>
<dbReference type="OrthoDB" id="9791546at2"/>
<dbReference type="Pfam" id="PF00005">
    <property type="entry name" value="ABC_tran"/>
    <property type="match status" value="1"/>
</dbReference>
<dbReference type="SMART" id="SM00382">
    <property type="entry name" value="AAA"/>
    <property type="match status" value="1"/>
</dbReference>
<dbReference type="FunFam" id="3.40.50.300:FF:000032">
    <property type="entry name" value="Export ABC transporter ATP-binding protein"/>
    <property type="match status" value="1"/>
</dbReference>
<evidence type="ECO:0000313" key="6">
    <source>
        <dbReference type="Proteomes" id="UP000037269"/>
    </source>
</evidence>
<keyword evidence="1" id="KW-0813">Transport</keyword>
<dbReference type="EMBL" id="LGUG01000004">
    <property type="protein sequence ID" value="KON96300.1"/>
    <property type="molecule type" value="Genomic_DNA"/>
</dbReference>
<dbReference type="PATRIC" id="fig|47500.9.peg.4014"/>
<dbReference type="InterPro" id="IPR003439">
    <property type="entry name" value="ABC_transporter-like_ATP-bd"/>
</dbReference>
<dbReference type="GO" id="GO:0098796">
    <property type="term" value="C:membrane protein complex"/>
    <property type="evidence" value="ECO:0007669"/>
    <property type="project" value="UniProtKB-ARBA"/>
</dbReference>
<dbReference type="GO" id="GO:0022857">
    <property type="term" value="F:transmembrane transporter activity"/>
    <property type="evidence" value="ECO:0007669"/>
    <property type="project" value="TreeGrafter"/>
</dbReference>
<keyword evidence="6" id="KW-1185">Reference proteome</keyword>
<dbReference type="InterPro" id="IPR027417">
    <property type="entry name" value="P-loop_NTPase"/>
</dbReference>
<dbReference type="CDD" id="cd03255">
    <property type="entry name" value="ABC_MJ0796_LolCDE_FtsE"/>
    <property type="match status" value="1"/>
</dbReference>
<dbReference type="PROSITE" id="PS50893">
    <property type="entry name" value="ABC_TRANSPORTER_2"/>
    <property type="match status" value="1"/>
</dbReference>
<dbReference type="Proteomes" id="UP000037269">
    <property type="component" value="Unassembled WGS sequence"/>
</dbReference>
<comment type="caution">
    <text evidence="5">The sequence shown here is derived from an EMBL/GenBank/DDBJ whole genome shotgun (WGS) entry which is preliminary data.</text>
</comment>
<dbReference type="PANTHER" id="PTHR24220:SF674">
    <property type="entry name" value="BACITRACIN EXPORT ATP-BINDING PROTEIN BCEA"/>
    <property type="match status" value="1"/>
</dbReference>
<dbReference type="GO" id="GO:0016887">
    <property type="term" value="F:ATP hydrolysis activity"/>
    <property type="evidence" value="ECO:0007669"/>
    <property type="project" value="InterPro"/>
</dbReference>
<evidence type="ECO:0000259" key="4">
    <source>
        <dbReference type="PROSITE" id="PS50893"/>
    </source>
</evidence>
<protein>
    <submittedName>
        <fullName evidence="5">ABC transporter</fullName>
    </submittedName>
</protein>
<accession>A0A0M0H2C5</accession>
<evidence type="ECO:0000313" key="5">
    <source>
        <dbReference type="EMBL" id="KON96300.1"/>
    </source>
</evidence>
<evidence type="ECO:0000256" key="3">
    <source>
        <dbReference type="ARBA" id="ARBA00022840"/>
    </source>
</evidence>